<dbReference type="KEGG" id="rpx:Rpdx1_2347"/>
<accession>E6VDK4</accession>
<comment type="similarity">
    <text evidence="1">Belongs to the thioesterase PaaI family.</text>
</comment>
<dbReference type="InterPro" id="IPR039298">
    <property type="entry name" value="ACOT13"/>
</dbReference>
<dbReference type="PANTHER" id="PTHR21660:SF1">
    <property type="entry name" value="ACYL-COENZYME A THIOESTERASE 13"/>
    <property type="match status" value="1"/>
</dbReference>
<name>E6VDK4_RHOPX</name>
<dbReference type="SUPFAM" id="SSF54637">
    <property type="entry name" value="Thioesterase/thiol ester dehydrase-isomerase"/>
    <property type="match status" value="1"/>
</dbReference>
<dbReference type="BioCyc" id="RPAL652103:RPDX1_RS11505-MONOMER"/>
<dbReference type="eggNOG" id="COG2050">
    <property type="taxonomic scope" value="Bacteria"/>
</dbReference>
<dbReference type="NCBIfam" id="TIGR00369">
    <property type="entry name" value="unchar_dom_1"/>
    <property type="match status" value="1"/>
</dbReference>
<dbReference type="Gene3D" id="3.10.129.10">
    <property type="entry name" value="Hotdog Thioesterase"/>
    <property type="match status" value="1"/>
</dbReference>
<feature type="domain" description="Thioesterase" evidence="3">
    <location>
        <begin position="55"/>
        <end position="127"/>
    </location>
</feature>
<evidence type="ECO:0000259" key="3">
    <source>
        <dbReference type="Pfam" id="PF03061"/>
    </source>
</evidence>
<dbReference type="HOGENOM" id="CLU_089876_5_1_5"/>
<gene>
    <name evidence="4" type="ordered locus">Rpdx1_2347</name>
</gene>
<dbReference type="AlphaFoldDB" id="E6VDK4"/>
<dbReference type="GO" id="GO:0047617">
    <property type="term" value="F:fatty acyl-CoA hydrolase activity"/>
    <property type="evidence" value="ECO:0007669"/>
    <property type="project" value="InterPro"/>
</dbReference>
<evidence type="ECO:0000313" key="5">
    <source>
        <dbReference type="Proteomes" id="UP000001402"/>
    </source>
</evidence>
<organism evidence="4 5">
    <name type="scientific">Rhodopseudomonas palustris (strain DX-1)</name>
    <dbReference type="NCBI Taxonomy" id="652103"/>
    <lineage>
        <taxon>Bacteria</taxon>
        <taxon>Pseudomonadati</taxon>
        <taxon>Pseudomonadota</taxon>
        <taxon>Alphaproteobacteria</taxon>
        <taxon>Hyphomicrobiales</taxon>
        <taxon>Nitrobacteraceae</taxon>
        <taxon>Rhodopseudomonas</taxon>
    </lineage>
</organism>
<dbReference type="InterPro" id="IPR006683">
    <property type="entry name" value="Thioestr_dom"/>
</dbReference>
<dbReference type="STRING" id="652103.Rpdx1_2347"/>
<dbReference type="OrthoDB" id="9806185at2"/>
<evidence type="ECO:0000256" key="1">
    <source>
        <dbReference type="ARBA" id="ARBA00008324"/>
    </source>
</evidence>
<dbReference type="PANTHER" id="PTHR21660">
    <property type="entry name" value="THIOESTERASE SUPERFAMILY MEMBER-RELATED"/>
    <property type="match status" value="1"/>
</dbReference>
<dbReference type="EMBL" id="CP002418">
    <property type="protein sequence ID" value="ADU43938.1"/>
    <property type="molecule type" value="Genomic_DNA"/>
</dbReference>
<dbReference type="CDD" id="cd03443">
    <property type="entry name" value="PaaI_thioesterase"/>
    <property type="match status" value="1"/>
</dbReference>
<keyword evidence="2" id="KW-0378">Hydrolase</keyword>
<protein>
    <submittedName>
        <fullName evidence="4">Thioesterase superfamily protein</fullName>
    </submittedName>
</protein>
<sequence>MIATTDDDFAAIAERIHDNVGRQGFMALVGAEIAELGRGTCMLVVDRRAQLLQQHGFFHGGVSAFLVDNATTIAAATSHGQAALTAEFKLNYLAPAVGDRMICRARVIKPGRRIASVAADVFSVSNGVETHTAAALASIAMLDAVEPRMQNGPA</sequence>
<proteinExistence type="inferred from homology"/>
<dbReference type="Pfam" id="PF03061">
    <property type="entry name" value="4HBT"/>
    <property type="match status" value="1"/>
</dbReference>
<evidence type="ECO:0000313" key="4">
    <source>
        <dbReference type="EMBL" id="ADU43938.1"/>
    </source>
</evidence>
<dbReference type="InterPro" id="IPR029069">
    <property type="entry name" value="HotDog_dom_sf"/>
</dbReference>
<evidence type="ECO:0000256" key="2">
    <source>
        <dbReference type="ARBA" id="ARBA00022801"/>
    </source>
</evidence>
<dbReference type="Proteomes" id="UP000001402">
    <property type="component" value="Chromosome"/>
</dbReference>
<reference evidence="4" key="1">
    <citation type="submission" date="2010-12" db="EMBL/GenBank/DDBJ databases">
        <title>Complete sequence of Rhodopseudomonas palustris DX-1.</title>
        <authorList>
            <consortium name="US DOE Joint Genome Institute"/>
            <person name="Lucas S."/>
            <person name="Copeland A."/>
            <person name="Lapidus A."/>
            <person name="Cheng J.-F."/>
            <person name="Goodwin L."/>
            <person name="Pitluck S."/>
            <person name="Misra M."/>
            <person name="Chertkov O."/>
            <person name="Detter J.C."/>
            <person name="Han C."/>
            <person name="Tapia R."/>
            <person name="Land M."/>
            <person name="Hauser L."/>
            <person name="Kyrpides N."/>
            <person name="Ivanova N."/>
            <person name="Ovchinnikova G."/>
            <person name="Logan B."/>
            <person name="Oda Y."/>
            <person name="Harwood C."/>
            <person name="Woyke T."/>
        </authorList>
    </citation>
    <scope>NUCLEOTIDE SEQUENCE [LARGE SCALE GENOMIC DNA]</scope>
    <source>
        <strain evidence="4">DX-1</strain>
    </source>
</reference>
<dbReference type="InterPro" id="IPR003736">
    <property type="entry name" value="PAAI_dom"/>
</dbReference>